<reference evidence="2" key="1">
    <citation type="journal article" date="2020" name="bioRxiv">
        <title>Hybrid origin of Populus tomentosa Carr. identified through genome sequencing and phylogenomic analysis.</title>
        <authorList>
            <person name="An X."/>
            <person name="Gao K."/>
            <person name="Chen Z."/>
            <person name="Li J."/>
            <person name="Yang X."/>
            <person name="Yang X."/>
            <person name="Zhou J."/>
            <person name="Guo T."/>
            <person name="Zhao T."/>
            <person name="Huang S."/>
            <person name="Miao D."/>
            <person name="Khan W.U."/>
            <person name="Rao P."/>
            <person name="Ye M."/>
            <person name="Lei B."/>
            <person name="Liao W."/>
            <person name="Wang J."/>
            <person name="Ji L."/>
            <person name="Li Y."/>
            <person name="Guo B."/>
            <person name="Mustafa N.S."/>
            <person name="Li S."/>
            <person name="Yun Q."/>
            <person name="Keller S.R."/>
            <person name="Mao J."/>
            <person name="Zhang R."/>
            <person name="Strauss S.H."/>
        </authorList>
    </citation>
    <scope>NUCLEOTIDE SEQUENCE</scope>
    <source>
        <strain evidence="2">GM15</strain>
        <tissue evidence="2">Leaf</tissue>
    </source>
</reference>
<feature type="region of interest" description="Disordered" evidence="1">
    <location>
        <begin position="298"/>
        <end position="366"/>
    </location>
</feature>
<dbReference type="EMBL" id="JAAWWB010000033">
    <property type="protein sequence ID" value="KAG6742619.1"/>
    <property type="molecule type" value="Genomic_DNA"/>
</dbReference>
<sequence length="461" mass="51435">MVCQAASQSRFRALKYENGIAGKPTIIVRVIACYRPLQDCQVSTKHSMILLIANCLRDAINWHFQESMLVKELTSLNTSVICSNLSRSNSFGWMVKAEGSWLSPPHSTRKLPNFDCMTTSLDPAQLQCLPECMNPGTRMTSANMAMPGLAVSSTPNFMTQQGNEAYGLPQCLPSNFQNFLLATNPYVRENLSLFSYGFGREGVRNPIPGCQRRFLVFDQSGNEQRLIYSSFGPPVPKPTATDAKPIPGYFDHNEYAARMDQTKLMKLPEVSDENHFTSEESEMHEDTEEINALLYSDDDYYDENGGGSDDDGDDSDDDEVRSTGHSPILIKSHGTQEQAEKIIEEEGTSSDGPNKRQKLMDGGYKKSSLVDSASSVKVERFHGYDDDMESNYAKRQSQDGEMISILSSKQFRKDKIRATLKILESIIPGAKDKEPLLVLDEAIDYLKSLKLKAKTVGVSYL</sequence>
<comment type="caution">
    <text evidence="2">The sequence shown here is derived from an EMBL/GenBank/DDBJ whole genome shotgun (WGS) entry which is preliminary data.</text>
</comment>
<dbReference type="PANTHER" id="PTHR36066">
    <property type="entry name" value="TRANSCRIPTION FACTOR BHLH145"/>
    <property type="match status" value="1"/>
</dbReference>
<dbReference type="InterPro" id="IPR037546">
    <property type="entry name" value="SAC51-like"/>
</dbReference>
<dbReference type="OrthoDB" id="777433at2759"/>
<protein>
    <recommendedName>
        <fullName evidence="4">Transcription factor bHLH143-like</fullName>
    </recommendedName>
</protein>
<feature type="compositionally biased region" description="Acidic residues" evidence="1">
    <location>
        <begin position="298"/>
        <end position="319"/>
    </location>
</feature>
<organism evidence="2 3">
    <name type="scientific">Populus tomentosa</name>
    <name type="common">Chinese white poplar</name>
    <dbReference type="NCBI Taxonomy" id="118781"/>
    <lineage>
        <taxon>Eukaryota</taxon>
        <taxon>Viridiplantae</taxon>
        <taxon>Streptophyta</taxon>
        <taxon>Embryophyta</taxon>
        <taxon>Tracheophyta</taxon>
        <taxon>Spermatophyta</taxon>
        <taxon>Magnoliopsida</taxon>
        <taxon>eudicotyledons</taxon>
        <taxon>Gunneridae</taxon>
        <taxon>Pentapetalae</taxon>
        <taxon>rosids</taxon>
        <taxon>fabids</taxon>
        <taxon>Malpighiales</taxon>
        <taxon>Salicaceae</taxon>
        <taxon>Saliceae</taxon>
        <taxon>Populus</taxon>
    </lineage>
</organism>
<name>A0A8X7Y207_POPTO</name>
<dbReference type="AlphaFoldDB" id="A0A8X7Y207"/>
<dbReference type="PANTHER" id="PTHR36066:SF8">
    <property type="entry name" value="TRANSCRIPTION FACTOR SAC51"/>
    <property type="match status" value="1"/>
</dbReference>
<evidence type="ECO:0008006" key="4">
    <source>
        <dbReference type="Google" id="ProtNLM"/>
    </source>
</evidence>
<evidence type="ECO:0000256" key="1">
    <source>
        <dbReference type="SAM" id="MobiDB-lite"/>
    </source>
</evidence>
<evidence type="ECO:0000313" key="3">
    <source>
        <dbReference type="Proteomes" id="UP000886885"/>
    </source>
</evidence>
<accession>A0A8X7Y207</accession>
<gene>
    <name evidence="2" type="ORF">POTOM_053540</name>
</gene>
<keyword evidence="3" id="KW-1185">Reference proteome</keyword>
<proteinExistence type="predicted"/>
<evidence type="ECO:0000313" key="2">
    <source>
        <dbReference type="EMBL" id="KAG6742619.1"/>
    </source>
</evidence>
<dbReference type="Proteomes" id="UP000886885">
    <property type="component" value="Chromosome 17A"/>
</dbReference>
<dbReference type="CDD" id="cd18917">
    <property type="entry name" value="bHLH_AtSAC51_like"/>
    <property type="match status" value="1"/>
</dbReference>
<dbReference type="Pfam" id="PF23173">
    <property type="entry name" value="bHLH_SAC51"/>
    <property type="match status" value="1"/>
</dbReference>